<gene>
    <name evidence="3" type="ORF">PCOR1329_LOCUS76419</name>
</gene>
<sequence length="1186" mass="127738">MVGKPFVWLLGAATNLLAAWISRAPPCPAVPSCPASPTCPSVSCPNLSCGEVHCRAAEEQLICPAAPPAPPPPPAAPAAPPAPEPAAAPAELPSSSFWSWAALLLGHVVLATIQLWRGIVMPPPPGVLRWAWVLYRGERLWHQRRVWGRLADPAAGSSDPLDLLISSADHDVYEERYSRGNPDIVTVVFSPTRQALQGVDPNLLYRFRRELNGRETVAIQDALIQVADELYLDRERAAGRPRVLPAGGSYVEFDFAAAAPGPGVPGAGPAALVPAGGGAAGAASAAPLAIVAAAGAAAVPAAGLAAGAAVPVAGAPAGAAGGPPPAEAGAAGPPGGPTPAWVLIEGTGGGNRGDVVQLNGTERIEGDIGLIQLSAGWVAIRRISMDPSVYRCAESGADIRLLGVPPRPDGSRQRLAWRDAVPMMQIYLYMRLPTPAPIFASVISFLCPALALGSVRRRLEKRSHVRGMVDEMTDALNELWGCPPAACRQAPAGTSAPAAGHALVLSELRQAALRFGPCPEGLDGPGALEELRISQSYEGDATLVAPVSFDLVDSISLPPAGSPPAALETIDEMAGQNIAHRLKELLLPRQLGLERIREAGPRRLYTDPALRNPRLYSMVVRRLLDAGLVDFYSSARGWCSGHTMMKVISHFTSRALIRRELLSCLGAAYGFMGDGGRERRRLTPAVRRELTWCRALLPLCFRDAGRPLSPVVSCVDASWWGAGVTEKTITPDQARRLSIFNERWRFSRDGEQQVAPRDKALARESKQAEHITASCIKHASSQHDRDPAVIAAAMEQRFPFRVEPKLNREEEVMFEEVPERQLSDAMAAPLSMSALGCMAMPSAPALRSRKRPAAAVAAAAASQSRRRPRVASETVARPAESDRRAVRRQERASRFPALPPSAPRRGLTFLEEQSVGDATRADYERRHAAFSLWACQRGHSLGTPTEVDKTLVLFFHEEFLDGGESSDAWKLMAALAFVRPDLGPRQGRLPRAARAAKGWSRLAPPRSRLPLPWPVVCLIVEVLCRRGLAMYAWLTALAFGLYLRPREALELVQAQLIPPGFTSATTMHHWCVVLHLFERQTPSKTGVFDESLLVDSTCFPWMPHLVQELHRRAPAGHRLFPVTYAQWNYRFKAAVSDLGLQRVGRIDCWLTQVPVGAGESIALPSHGDANCASAPISTRRILARRV</sequence>
<evidence type="ECO:0000313" key="4">
    <source>
        <dbReference type="Proteomes" id="UP001189429"/>
    </source>
</evidence>
<evidence type="ECO:0000313" key="3">
    <source>
        <dbReference type="EMBL" id="CAK0898656.1"/>
    </source>
</evidence>
<evidence type="ECO:0000256" key="1">
    <source>
        <dbReference type="SAM" id="MobiDB-lite"/>
    </source>
</evidence>
<protein>
    <submittedName>
        <fullName evidence="3">Uncharacterized protein</fullName>
    </submittedName>
</protein>
<reference evidence="3" key="1">
    <citation type="submission" date="2023-10" db="EMBL/GenBank/DDBJ databases">
        <authorList>
            <person name="Chen Y."/>
            <person name="Shah S."/>
            <person name="Dougan E. K."/>
            <person name="Thang M."/>
            <person name="Chan C."/>
        </authorList>
    </citation>
    <scope>NUCLEOTIDE SEQUENCE [LARGE SCALE GENOMIC DNA]</scope>
</reference>
<proteinExistence type="predicted"/>
<dbReference type="PANTHER" id="PTHR48125">
    <property type="entry name" value="LP07818P1"/>
    <property type="match status" value="1"/>
</dbReference>
<dbReference type="EMBL" id="CAUYUJ010020499">
    <property type="protein sequence ID" value="CAK0898656.1"/>
    <property type="molecule type" value="Genomic_DNA"/>
</dbReference>
<organism evidence="3 4">
    <name type="scientific">Prorocentrum cordatum</name>
    <dbReference type="NCBI Taxonomy" id="2364126"/>
    <lineage>
        <taxon>Eukaryota</taxon>
        <taxon>Sar</taxon>
        <taxon>Alveolata</taxon>
        <taxon>Dinophyceae</taxon>
        <taxon>Prorocentrales</taxon>
        <taxon>Prorocentraceae</taxon>
        <taxon>Prorocentrum</taxon>
    </lineage>
</organism>
<feature type="compositionally biased region" description="Pro residues" evidence="1">
    <location>
        <begin position="65"/>
        <end position="86"/>
    </location>
</feature>
<feature type="region of interest" description="Disordered" evidence="1">
    <location>
        <begin position="65"/>
        <end position="87"/>
    </location>
</feature>
<evidence type="ECO:0000256" key="2">
    <source>
        <dbReference type="SAM" id="SignalP"/>
    </source>
</evidence>
<feature type="chain" id="PRO_5046025960" evidence="2">
    <location>
        <begin position="19"/>
        <end position="1186"/>
    </location>
</feature>
<keyword evidence="4" id="KW-1185">Reference proteome</keyword>
<dbReference type="Proteomes" id="UP001189429">
    <property type="component" value="Unassembled WGS sequence"/>
</dbReference>
<feature type="region of interest" description="Disordered" evidence="1">
    <location>
        <begin position="317"/>
        <end position="337"/>
    </location>
</feature>
<keyword evidence="2" id="KW-0732">Signal</keyword>
<comment type="caution">
    <text evidence="3">The sequence shown here is derived from an EMBL/GenBank/DDBJ whole genome shotgun (WGS) entry which is preliminary data.</text>
</comment>
<feature type="compositionally biased region" description="Basic and acidic residues" evidence="1">
    <location>
        <begin position="879"/>
        <end position="893"/>
    </location>
</feature>
<dbReference type="PANTHER" id="PTHR48125:SF10">
    <property type="entry name" value="OS12G0136300 PROTEIN"/>
    <property type="match status" value="1"/>
</dbReference>
<feature type="region of interest" description="Disordered" evidence="1">
    <location>
        <begin position="856"/>
        <end position="903"/>
    </location>
</feature>
<feature type="signal peptide" evidence="2">
    <location>
        <begin position="1"/>
        <end position="18"/>
    </location>
</feature>
<accession>A0ABN9XKL1</accession>
<name>A0ABN9XKL1_9DINO</name>